<dbReference type="InterPro" id="IPR050061">
    <property type="entry name" value="MurCDEF_pg_biosynth"/>
</dbReference>
<protein>
    <recommendedName>
        <fullName evidence="3 14">UDP-N-acetylmuramate--L-alanine ligase</fullName>
        <ecNumber evidence="3 14">6.3.2.8</ecNumber>
    </recommendedName>
    <alternativeName>
        <fullName evidence="14">UDP-N-acetylmuramoyl-L-alanine synthetase</fullName>
    </alternativeName>
</protein>
<dbReference type="PANTHER" id="PTHR43445">
    <property type="entry name" value="UDP-N-ACETYLMURAMATE--L-ALANINE LIGASE-RELATED"/>
    <property type="match status" value="1"/>
</dbReference>
<evidence type="ECO:0000313" key="18">
    <source>
        <dbReference type="EMBL" id="KKS45565.1"/>
    </source>
</evidence>
<dbReference type="AlphaFoldDB" id="A0A0G0ZA35"/>
<dbReference type="EC" id="6.3.2.8" evidence="3 14"/>
<evidence type="ECO:0000256" key="8">
    <source>
        <dbReference type="ARBA" id="ARBA00022840"/>
    </source>
</evidence>
<evidence type="ECO:0000259" key="17">
    <source>
        <dbReference type="Pfam" id="PF08245"/>
    </source>
</evidence>
<dbReference type="Gene3D" id="3.40.50.720">
    <property type="entry name" value="NAD(P)-binding Rossmann-like Domain"/>
    <property type="match status" value="1"/>
</dbReference>
<dbReference type="InterPro" id="IPR036565">
    <property type="entry name" value="Mur-like_cat_sf"/>
</dbReference>
<evidence type="ECO:0000256" key="14">
    <source>
        <dbReference type="HAMAP-Rule" id="MF_00046"/>
    </source>
</evidence>
<dbReference type="SUPFAM" id="SSF51984">
    <property type="entry name" value="MurCD N-terminal domain"/>
    <property type="match status" value="1"/>
</dbReference>
<dbReference type="EMBL" id="LCDD01000034">
    <property type="protein sequence ID" value="KKS45565.1"/>
    <property type="molecule type" value="Genomic_DNA"/>
</dbReference>
<dbReference type="InterPro" id="IPR000713">
    <property type="entry name" value="Mur_ligase_N"/>
</dbReference>
<keyword evidence="4 14" id="KW-0963">Cytoplasm</keyword>
<comment type="similarity">
    <text evidence="14">Belongs to the MurCDEF family.</text>
</comment>
<comment type="pathway">
    <text evidence="2 14">Cell wall biogenesis; peptidoglycan biosynthesis.</text>
</comment>
<dbReference type="SUPFAM" id="SSF53623">
    <property type="entry name" value="MurD-like peptide ligases, catalytic domain"/>
    <property type="match status" value="1"/>
</dbReference>
<accession>A0A0G0ZA35</accession>
<evidence type="ECO:0000256" key="12">
    <source>
        <dbReference type="ARBA" id="ARBA00023316"/>
    </source>
</evidence>
<evidence type="ECO:0000256" key="7">
    <source>
        <dbReference type="ARBA" id="ARBA00022741"/>
    </source>
</evidence>
<comment type="function">
    <text evidence="14">Cell wall formation.</text>
</comment>
<dbReference type="NCBIfam" id="TIGR01082">
    <property type="entry name" value="murC"/>
    <property type="match status" value="1"/>
</dbReference>
<dbReference type="GO" id="GO:0008763">
    <property type="term" value="F:UDP-N-acetylmuramate-L-alanine ligase activity"/>
    <property type="evidence" value="ECO:0007669"/>
    <property type="project" value="UniProtKB-UniRule"/>
</dbReference>
<keyword evidence="11 14" id="KW-0131">Cell cycle</keyword>
<dbReference type="Pfam" id="PF02875">
    <property type="entry name" value="Mur_ligase_C"/>
    <property type="match status" value="1"/>
</dbReference>
<dbReference type="GO" id="GO:0008360">
    <property type="term" value="P:regulation of cell shape"/>
    <property type="evidence" value="ECO:0007669"/>
    <property type="project" value="UniProtKB-KW"/>
</dbReference>
<dbReference type="GO" id="GO:0071555">
    <property type="term" value="P:cell wall organization"/>
    <property type="evidence" value="ECO:0007669"/>
    <property type="project" value="UniProtKB-KW"/>
</dbReference>
<keyword evidence="5 14" id="KW-0436">Ligase</keyword>
<dbReference type="InterPro" id="IPR013221">
    <property type="entry name" value="Mur_ligase_cen"/>
</dbReference>
<evidence type="ECO:0000256" key="13">
    <source>
        <dbReference type="ARBA" id="ARBA00047833"/>
    </source>
</evidence>
<dbReference type="PATRIC" id="fig|1618442.3.peg.1155"/>
<keyword evidence="10 14" id="KW-0573">Peptidoglycan synthesis</keyword>
<gene>
    <name evidence="14" type="primary">murC</name>
    <name evidence="18" type="ORF">UV09_C0034G0004</name>
</gene>
<dbReference type="GO" id="GO:0051301">
    <property type="term" value="P:cell division"/>
    <property type="evidence" value="ECO:0007669"/>
    <property type="project" value="UniProtKB-KW"/>
</dbReference>
<dbReference type="GO" id="GO:0005524">
    <property type="term" value="F:ATP binding"/>
    <property type="evidence" value="ECO:0007669"/>
    <property type="project" value="UniProtKB-UniRule"/>
</dbReference>
<evidence type="ECO:0000256" key="5">
    <source>
        <dbReference type="ARBA" id="ARBA00022598"/>
    </source>
</evidence>
<dbReference type="Pfam" id="PF08245">
    <property type="entry name" value="Mur_ligase_M"/>
    <property type="match status" value="1"/>
</dbReference>
<dbReference type="InterPro" id="IPR036615">
    <property type="entry name" value="Mur_ligase_C_dom_sf"/>
</dbReference>
<dbReference type="Pfam" id="PF01225">
    <property type="entry name" value="Mur_ligase"/>
    <property type="match status" value="1"/>
</dbReference>
<feature type="binding site" evidence="14">
    <location>
        <begin position="112"/>
        <end position="118"/>
    </location>
    <ligand>
        <name>ATP</name>
        <dbReference type="ChEBI" id="CHEBI:30616"/>
    </ligand>
</feature>
<keyword evidence="8 14" id="KW-0067">ATP-binding</keyword>
<dbReference type="PANTHER" id="PTHR43445:SF3">
    <property type="entry name" value="UDP-N-ACETYLMURAMATE--L-ALANINE LIGASE"/>
    <property type="match status" value="1"/>
</dbReference>
<keyword evidence="7 14" id="KW-0547">Nucleotide-binding</keyword>
<dbReference type="GO" id="GO:0005737">
    <property type="term" value="C:cytoplasm"/>
    <property type="evidence" value="ECO:0007669"/>
    <property type="project" value="UniProtKB-SubCell"/>
</dbReference>
<dbReference type="Gene3D" id="3.40.1190.10">
    <property type="entry name" value="Mur-like, catalytic domain"/>
    <property type="match status" value="1"/>
</dbReference>
<evidence type="ECO:0000256" key="11">
    <source>
        <dbReference type="ARBA" id="ARBA00023306"/>
    </source>
</evidence>
<evidence type="ECO:0000259" key="16">
    <source>
        <dbReference type="Pfam" id="PF02875"/>
    </source>
</evidence>
<dbReference type="GO" id="GO:0009252">
    <property type="term" value="P:peptidoglycan biosynthetic process"/>
    <property type="evidence" value="ECO:0007669"/>
    <property type="project" value="UniProtKB-UniRule"/>
</dbReference>
<sequence length="470" mass="52344">MKKRAYLVGIKGVAMTALAVYLKESGWEVAGSDVMEVFFTDQILTARRIPIKTGFRRENITAKYDLVVVTGAHGGMTNMEAIRAKELDIPVFMHGEYLGLIMDKLQGISVAGCHGKTTTSSMIACMLANAKLDPSYAIGTAYINGLGAAGHYGRGKYLVAEADEYVTCPKTDTTPRFLWQNPKAAVITNIEFDHPDVYGNLDDVVEAYLQFVGNLRKSGGFLVACLDDAEVSNLLPRIKDIKTVSYGFSKEADYQIASFKIHKGLSRMNIKVEGKTVGKFTVSVPGKHNLLNAAASIAVCRQFCRLSWKEIRNGLKTYTGNNRRLEKIFEKDRLSLYDDYAHHPSEISATVNSVREWFPKKRILVIFQPHTFSRTKRLLNRFAKALSLADWVMVAPIFPSARESFDPTITSGILTERILKEKGQATSVKNKDEAIKLLQKTVKADDLIITMGAGNLYQWHESICHLLESI</sequence>
<keyword evidence="9 14" id="KW-0133">Cell shape</keyword>
<dbReference type="HAMAP" id="MF_00046">
    <property type="entry name" value="MurC"/>
    <property type="match status" value="1"/>
</dbReference>
<name>A0A0G0ZA35_9BACT</name>
<evidence type="ECO:0000256" key="9">
    <source>
        <dbReference type="ARBA" id="ARBA00022960"/>
    </source>
</evidence>
<evidence type="ECO:0000256" key="3">
    <source>
        <dbReference type="ARBA" id="ARBA00012211"/>
    </source>
</evidence>
<evidence type="ECO:0000256" key="6">
    <source>
        <dbReference type="ARBA" id="ARBA00022618"/>
    </source>
</evidence>
<evidence type="ECO:0000313" key="19">
    <source>
        <dbReference type="Proteomes" id="UP000034320"/>
    </source>
</evidence>
<comment type="catalytic activity">
    <reaction evidence="13 14">
        <text>UDP-N-acetyl-alpha-D-muramate + L-alanine + ATP = UDP-N-acetyl-alpha-D-muramoyl-L-alanine + ADP + phosphate + H(+)</text>
        <dbReference type="Rhea" id="RHEA:23372"/>
        <dbReference type="ChEBI" id="CHEBI:15378"/>
        <dbReference type="ChEBI" id="CHEBI:30616"/>
        <dbReference type="ChEBI" id="CHEBI:43474"/>
        <dbReference type="ChEBI" id="CHEBI:57972"/>
        <dbReference type="ChEBI" id="CHEBI:70757"/>
        <dbReference type="ChEBI" id="CHEBI:83898"/>
        <dbReference type="ChEBI" id="CHEBI:456216"/>
        <dbReference type="EC" id="6.3.2.8"/>
    </reaction>
</comment>
<proteinExistence type="inferred from homology"/>
<feature type="domain" description="Mur ligase central" evidence="17">
    <location>
        <begin position="110"/>
        <end position="300"/>
    </location>
</feature>
<evidence type="ECO:0000256" key="1">
    <source>
        <dbReference type="ARBA" id="ARBA00004496"/>
    </source>
</evidence>
<evidence type="ECO:0000259" key="15">
    <source>
        <dbReference type="Pfam" id="PF01225"/>
    </source>
</evidence>
<reference evidence="18 19" key="1">
    <citation type="journal article" date="2015" name="Nature">
        <title>rRNA introns, odd ribosomes, and small enigmatic genomes across a large radiation of phyla.</title>
        <authorList>
            <person name="Brown C.T."/>
            <person name="Hug L.A."/>
            <person name="Thomas B.C."/>
            <person name="Sharon I."/>
            <person name="Castelle C.J."/>
            <person name="Singh A."/>
            <person name="Wilkins M.J."/>
            <person name="Williams K.H."/>
            <person name="Banfield J.F."/>
        </authorList>
    </citation>
    <scope>NUCLEOTIDE SEQUENCE [LARGE SCALE GENOMIC DNA]</scope>
</reference>
<dbReference type="InterPro" id="IPR004101">
    <property type="entry name" value="Mur_ligase_C"/>
</dbReference>
<organism evidence="18 19">
    <name type="scientific">Candidatus Gottesmanbacteria bacterium GW2011_GWA2_42_18</name>
    <dbReference type="NCBI Taxonomy" id="1618442"/>
    <lineage>
        <taxon>Bacteria</taxon>
        <taxon>Candidatus Gottesmaniibacteriota</taxon>
    </lineage>
</organism>
<dbReference type="Proteomes" id="UP000034320">
    <property type="component" value="Unassembled WGS sequence"/>
</dbReference>
<evidence type="ECO:0000256" key="10">
    <source>
        <dbReference type="ARBA" id="ARBA00022984"/>
    </source>
</evidence>
<comment type="caution">
    <text evidence="18">The sequence shown here is derived from an EMBL/GenBank/DDBJ whole genome shotgun (WGS) entry which is preliminary data.</text>
</comment>
<evidence type="ECO:0000256" key="2">
    <source>
        <dbReference type="ARBA" id="ARBA00004752"/>
    </source>
</evidence>
<comment type="subcellular location">
    <subcellularLocation>
        <location evidence="1 14">Cytoplasm</location>
    </subcellularLocation>
</comment>
<dbReference type="Gene3D" id="3.90.190.20">
    <property type="entry name" value="Mur ligase, C-terminal domain"/>
    <property type="match status" value="1"/>
</dbReference>
<keyword evidence="12 14" id="KW-0961">Cell wall biogenesis/degradation</keyword>
<dbReference type="InterPro" id="IPR005758">
    <property type="entry name" value="UDP-N-AcMur_Ala_ligase_MurC"/>
</dbReference>
<feature type="domain" description="Mur ligase N-terminal catalytic" evidence="15">
    <location>
        <begin position="6"/>
        <end position="103"/>
    </location>
</feature>
<dbReference type="UniPathway" id="UPA00219"/>
<dbReference type="SUPFAM" id="SSF53244">
    <property type="entry name" value="MurD-like peptide ligases, peptide-binding domain"/>
    <property type="match status" value="1"/>
</dbReference>
<feature type="domain" description="Mur ligase C-terminal" evidence="16">
    <location>
        <begin position="323"/>
        <end position="454"/>
    </location>
</feature>
<evidence type="ECO:0000256" key="4">
    <source>
        <dbReference type="ARBA" id="ARBA00022490"/>
    </source>
</evidence>
<keyword evidence="6 14" id="KW-0132">Cell division</keyword>